<feature type="domain" description="Threonine/serine exporter-like N-terminal" evidence="8">
    <location>
        <begin position="56"/>
        <end position="300"/>
    </location>
</feature>
<evidence type="ECO:0000256" key="1">
    <source>
        <dbReference type="ARBA" id="ARBA00004651"/>
    </source>
</evidence>
<dbReference type="PANTHER" id="PTHR34390:SF2">
    <property type="entry name" value="SUCCINATE TRANSPORTER SUBUNIT YJJP-RELATED"/>
    <property type="match status" value="1"/>
</dbReference>
<dbReference type="Pfam" id="PF06738">
    <property type="entry name" value="ThrE"/>
    <property type="match status" value="1"/>
</dbReference>
<feature type="transmembrane region" description="Helical" evidence="7">
    <location>
        <begin position="398"/>
        <end position="422"/>
    </location>
</feature>
<name>A0A544VU05_9MYCO</name>
<evidence type="ECO:0000256" key="3">
    <source>
        <dbReference type="ARBA" id="ARBA00022692"/>
    </source>
</evidence>
<evidence type="ECO:0000256" key="7">
    <source>
        <dbReference type="SAM" id="Phobius"/>
    </source>
</evidence>
<dbReference type="Pfam" id="PF12821">
    <property type="entry name" value="ThrE_2"/>
    <property type="match status" value="1"/>
</dbReference>
<feature type="transmembrane region" description="Helical" evidence="7">
    <location>
        <begin position="369"/>
        <end position="386"/>
    </location>
</feature>
<dbReference type="GO" id="GO:0005886">
    <property type="term" value="C:plasma membrane"/>
    <property type="evidence" value="ECO:0007669"/>
    <property type="project" value="UniProtKB-SubCell"/>
</dbReference>
<reference evidence="10 11" key="1">
    <citation type="submission" date="2018-10" db="EMBL/GenBank/DDBJ databases">
        <title>Draft genome of Mycobacterium hodleri strain B.</title>
        <authorList>
            <person name="Amande T.J."/>
            <person name="Mcgenity T.J."/>
        </authorList>
    </citation>
    <scope>NUCLEOTIDE SEQUENCE [LARGE SCALE GENOMIC DNA]</scope>
    <source>
        <strain evidence="10 11">B</strain>
    </source>
</reference>
<keyword evidence="5 7" id="KW-0472">Membrane</keyword>
<keyword evidence="2" id="KW-1003">Cell membrane</keyword>
<dbReference type="InterPro" id="IPR010619">
    <property type="entry name" value="ThrE-like_N"/>
</dbReference>
<evidence type="ECO:0000256" key="2">
    <source>
        <dbReference type="ARBA" id="ARBA00022475"/>
    </source>
</evidence>
<gene>
    <name evidence="10" type="ORF">D8S82_26890</name>
</gene>
<feature type="transmembrane region" description="Helical" evidence="7">
    <location>
        <begin position="280"/>
        <end position="302"/>
    </location>
</feature>
<accession>A0A544VU05</accession>
<dbReference type="InterPro" id="IPR024528">
    <property type="entry name" value="ThrE_2"/>
</dbReference>
<keyword evidence="4 7" id="KW-1133">Transmembrane helix</keyword>
<keyword evidence="11" id="KW-1185">Reference proteome</keyword>
<organism evidence="10 11">
    <name type="scientific">Mycolicibacterium hodleri</name>
    <dbReference type="NCBI Taxonomy" id="49897"/>
    <lineage>
        <taxon>Bacteria</taxon>
        <taxon>Bacillati</taxon>
        <taxon>Actinomycetota</taxon>
        <taxon>Actinomycetes</taxon>
        <taxon>Mycobacteriales</taxon>
        <taxon>Mycobacteriaceae</taxon>
        <taxon>Mycolicibacterium</taxon>
    </lineage>
</organism>
<evidence type="ECO:0000256" key="5">
    <source>
        <dbReference type="ARBA" id="ARBA00023136"/>
    </source>
</evidence>
<proteinExistence type="inferred from homology"/>
<dbReference type="InterPro" id="IPR050539">
    <property type="entry name" value="ThrE_Dicarb/AminoAcid_Exp"/>
</dbReference>
<feature type="transmembrane region" description="Helical" evidence="7">
    <location>
        <begin position="214"/>
        <end position="234"/>
    </location>
</feature>
<dbReference type="PANTHER" id="PTHR34390">
    <property type="entry name" value="UPF0442 PROTEIN YJJB-RELATED"/>
    <property type="match status" value="1"/>
</dbReference>
<feature type="domain" description="Threonine/Serine exporter ThrE" evidence="9">
    <location>
        <begin position="330"/>
        <end position="450"/>
    </location>
</feature>
<dbReference type="GO" id="GO:0015744">
    <property type="term" value="P:succinate transport"/>
    <property type="evidence" value="ECO:0007669"/>
    <property type="project" value="TreeGrafter"/>
</dbReference>
<dbReference type="RefSeq" id="WP_079921765.1">
    <property type="nucleotide sequence ID" value="NZ_VIFX01000044.1"/>
</dbReference>
<evidence type="ECO:0000313" key="10">
    <source>
        <dbReference type="EMBL" id="TQR83459.1"/>
    </source>
</evidence>
<dbReference type="Proteomes" id="UP000315759">
    <property type="component" value="Unassembled WGS sequence"/>
</dbReference>
<feature type="transmembrane region" description="Helical" evidence="7">
    <location>
        <begin position="428"/>
        <end position="452"/>
    </location>
</feature>
<protein>
    <submittedName>
        <fullName evidence="10">Threonine/serine exporter family protein</fullName>
    </submittedName>
</protein>
<comment type="similarity">
    <text evidence="6">Belongs to the ThrE exporter (TC 2.A.79) family.</text>
</comment>
<evidence type="ECO:0000259" key="8">
    <source>
        <dbReference type="Pfam" id="PF06738"/>
    </source>
</evidence>
<comment type="caution">
    <text evidence="10">The sequence shown here is derived from an EMBL/GenBank/DDBJ whole genome shotgun (WGS) entry which is preliminary data.</text>
</comment>
<feature type="transmembrane region" description="Helical" evidence="7">
    <location>
        <begin position="246"/>
        <end position="268"/>
    </location>
</feature>
<evidence type="ECO:0000313" key="11">
    <source>
        <dbReference type="Proteomes" id="UP000315759"/>
    </source>
</evidence>
<sequence length="497" mass="51820">MPGSHAGQQWRARQRDILHRLVRETDPPTGSLPRITENTQKLDAAYSARVGEVLDLAGSIGALLMASGMPATATMENVTAITLAYGLERCEVDVINTTIHVSAYRGPTAAPASTLHIVQTRSMDFSRLAAVDRLIARIRAGEVSPTTARDELDAITTAPHPYKRWIATLAWGALAFATAGTLGASLLACLVSALSAMTIDRVNRQLNKHGLPFFFQYAVGGAIATAPPLVLYWLGPKIGLDFEPTVAIAAGLVVLLAGLSLVGSVGDVITGAPVTAAARFFELVMMTAATISGVALVLHLANQFGAPFVAIGAYAPPALAEMPARVAFGAASAAAYALACYAERTSAVAAAFGGAAGTVVFLFAQGLGLGAVVASFAAAVPIGLVGRLMERRNLAPPLVVSIAGIVPLLPGLALLHGIYAILNEQQTVGFASVLGAMAIGTALAAGVTLGEWSSFQVRTRRLQVRRLNRRARPVQSPLEFVDPAQAVDRAMKRRPPS</sequence>
<evidence type="ECO:0000259" key="9">
    <source>
        <dbReference type="Pfam" id="PF12821"/>
    </source>
</evidence>
<comment type="subcellular location">
    <subcellularLocation>
        <location evidence="1">Cell membrane</location>
        <topology evidence="1">Multi-pass membrane protein</topology>
    </subcellularLocation>
</comment>
<dbReference type="GO" id="GO:0022857">
    <property type="term" value="F:transmembrane transporter activity"/>
    <property type="evidence" value="ECO:0007669"/>
    <property type="project" value="InterPro"/>
</dbReference>
<feature type="transmembrane region" description="Helical" evidence="7">
    <location>
        <begin position="169"/>
        <end position="194"/>
    </location>
</feature>
<keyword evidence="3 7" id="KW-0812">Transmembrane</keyword>
<evidence type="ECO:0000256" key="6">
    <source>
        <dbReference type="ARBA" id="ARBA00034125"/>
    </source>
</evidence>
<dbReference type="AlphaFoldDB" id="A0A544VU05"/>
<evidence type="ECO:0000256" key="4">
    <source>
        <dbReference type="ARBA" id="ARBA00022989"/>
    </source>
</evidence>
<dbReference type="EMBL" id="VIFX01000044">
    <property type="protein sequence ID" value="TQR83459.1"/>
    <property type="molecule type" value="Genomic_DNA"/>
</dbReference>